<dbReference type="Proteomes" id="UP001257627">
    <property type="component" value="Unassembled WGS sequence"/>
</dbReference>
<keyword evidence="4" id="KW-1185">Reference proteome</keyword>
<evidence type="ECO:0000256" key="1">
    <source>
        <dbReference type="SAM" id="MobiDB-lite"/>
    </source>
</evidence>
<feature type="compositionally biased region" description="Low complexity" evidence="1">
    <location>
        <begin position="106"/>
        <end position="120"/>
    </location>
</feature>
<protein>
    <submittedName>
        <fullName evidence="3">DUF2690 domain-containing protein</fullName>
    </submittedName>
</protein>
<keyword evidence="2" id="KW-1133">Transmembrane helix</keyword>
<reference evidence="3 4" key="1">
    <citation type="submission" date="2023-02" db="EMBL/GenBank/DDBJ databases">
        <authorList>
            <person name="Maleckis M."/>
        </authorList>
    </citation>
    <scope>NUCLEOTIDE SEQUENCE [LARGE SCALE GENOMIC DNA]</scope>
    <source>
        <strain evidence="3 4">P8-A2</strain>
    </source>
</reference>
<dbReference type="CDD" id="cd00093">
    <property type="entry name" value="HTH_XRE"/>
    <property type="match status" value="1"/>
</dbReference>
<accession>A0ABU3UCW6</accession>
<dbReference type="InterPro" id="IPR001387">
    <property type="entry name" value="Cro/C1-type_HTH"/>
</dbReference>
<keyword evidence="2" id="KW-0472">Membrane</keyword>
<dbReference type="Pfam" id="PF13560">
    <property type="entry name" value="HTH_31"/>
    <property type="match status" value="1"/>
</dbReference>
<dbReference type="InterPro" id="IPR021224">
    <property type="entry name" value="DUF2690"/>
</dbReference>
<dbReference type="RefSeq" id="WP_316732386.1">
    <property type="nucleotide sequence ID" value="NZ_JARAKF010000001.1"/>
</dbReference>
<gene>
    <name evidence="3" type="ORF">PU648_05090</name>
</gene>
<feature type="transmembrane region" description="Helical" evidence="2">
    <location>
        <begin position="150"/>
        <end position="173"/>
    </location>
</feature>
<organism evidence="3 4">
    <name type="scientific">Streptomyces mirabilis</name>
    <dbReference type="NCBI Taxonomy" id="68239"/>
    <lineage>
        <taxon>Bacteria</taxon>
        <taxon>Bacillati</taxon>
        <taxon>Actinomycetota</taxon>
        <taxon>Actinomycetes</taxon>
        <taxon>Kitasatosporales</taxon>
        <taxon>Streptomycetaceae</taxon>
        <taxon>Streptomyces</taxon>
    </lineage>
</organism>
<dbReference type="EMBL" id="JARAKF010000001">
    <property type="protein sequence ID" value="MDU8991762.1"/>
    <property type="molecule type" value="Genomic_DNA"/>
</dbReference>
<evidence type="ECO:0000313" key="3">
    <source>
        <dbReference type="EMBL" id="MDU8991762.1"/>
    </source>
</evidence>
<feature type="region of interest" description="Disordered" evidence="1">
    <location>
        <begin position="91"/>
        <end position="148"/>
    </location>
</feature>
<evidence type="ECO:0000256" key="2">
    <source>
        <dbReference type="SAM" id="Phobius"/>
    </source>
</evidence>
<proteinExistence type="predicted"/>
<sequence>MAARRRREHDDVPVELQRLVGELRQCKDRCELSLASLAAKTGFSVSSWQRYLGGRSLPPWEAADALGRLGQAERGRLRVVWEAAAEVWADTDRPGTALDRGPSPKAEAGQQGAGPAEQEGTGSAGQEATGPAGQEAGPHTTVRSRGRRHAAVAAVGTCVLAAVLAAVLAWHHWGGDHVPVPQGAPTGAPAWPWPLHSTAPGSGTPCGPVGCRGLDPYRQRCDQDAVSVHRLRALGRTLTLRWSPACHAGWAEVEPAEGTSGLLVAGDDGARQTAPAGAAWTAMIPGGPGATRAAVVVAHHQLGVSESDSWADAVTGGTGPG</sequence>
<dbReference type="Pfam" id="PF10901">
    <property type="entry name" value="DUF2690"/>
    <property type="match status" value="1"/>
</dbReference>
<evidence type="ECO:0000313" key="4">
    <source>
        <dbReference type="Proteomes" id="UP001257627"/>
    </source>
</evidence>
<keyword evidence="2" id="KW-0812">Transmembrane</keyword>
<name>A0ABU3UCW6_9ACTN</name>
<comment type="caution">
    <text evidence="3">The sequence shown here is derived from an EMBL/GenBank/DDBJ whole genome shotgun (WGS) entry which is preliminary data.</text>
</comment>